<proteinExistence type="predicted"/>
<dbReference type="Gene3D" id="1.10.10.1320">
    <property type="entry name" value="Anti-sigma factor, zinc-finger domain"/>
    <property type="match status" value="1"/>
</dbReference>
<evidence type="ECO:0000259" key="4">
    <source>
        <dbReference type="Pfam" id="PF13490"/>
    </source>
</evidence>
<name>A0A6J4JYM5_9ACTN</name>
<keyword evidence="3" id="KW-0812">Transmembrane</keyword>
<accession>A0A6J4JYM5</accession>
<organism evidence="5">
    <name type="scientific">uncultured Friedmanniella sp</name>
    <dbReference type="NCBI Taxonomy" id="335381"/>
    <lineage>
        <taxon>Bacteria</taxon>
        <taxon>Bacillati</taxon>
        <taxon>Actinomycetota</taxon>
        <taxon>Actinomycetes</taxon>
        <taxon>Propionibacteriales</taxon>
        <taxon>Nocardioidaceae</taxon>
        <taxon>Friedmanniella</taxon>
        <taxon>environmental samples</taxon>
    </lineage>
</organism>
<gene>
    <name evidence="5" type="ORF">AVDCRST_MAG48-521</name>
</gene>
<protein>
    <recommendedName>
        <fullName evidence="4">Putative zinc-finger domain-containing protein</fullName>
    </recommendedName>
</protein>
<feature type="domain" description="Putative zinc-finger" evidence="4">
    <location>
        <begin position="18"/>
        <end position="43"/>
    </location>
</feature>
<reference evidence="5" key="1">
    <citation type="submission" date="2020-02" db="EMBL/GenBank/DDBJ databases">
        <authorList>
            <person name="Meier V. D."/>
        </authorList>
    </citation>
    <scope>NUCLEOTIDE SEQUENCE</scope>
    <source>
        <strain evidence="5">AVDCRST_MAG48</strain>
    </source>
</reference>
<evidence type="ECO:0000256" key="1">
    <source>
        <dbReference type="ARBA" id="ARBA00023015"/>
    </source>
</evidence>
<evidence type="ECO:0000256" key="2">
    <source>
        <dbReference type="ARBA" id="ARBA00023163"/>
    </source>
</evidence>
<sequence length="227" mass="23832">MTTPEQRDGDRYGEWDAAYVLGALSPAERAEFESHLAGCPRCQAAVSEIAGLPGLLSQVGPEDAARLTDPQPDEPAPVTLLPTVLATARRQRRLGRTRLLVVAAGLVLVLGGLLLGLLRGPDAAGRRYAFDPVATSGITAVVELVPIPSGTRVAVECQNAAGQEVGSHLSVVVADRSGGHGTVRVWEVKGGKVNRPTGETTLRASQIEAVEIRVTDTGELVLRAPVR</sequence>
<evidence type="ECO:0000313" key="5">
    <source>
        <dbReference type="EMBL" id="CAA9291128.1"/>
    </source>
</evidence>
<dbReference type="AlphaFoldDB" id="A0A6J4JYM5"/>
<keyword evidence="1" id="KW-0805">Transcription regulation</keyword>
<dbReference type="InterPro" id="IPR041916">
    <property type="entry name" value="Anti_sigma_zinc_sf"/>
</dbReference>
<dbReference type="Pfam" id="PF13490">
    <property type="entry name" value="zf-HC2"/>
    <property type="match status" value="1"/>
</dbReference>
<feature type="transmembrane region" description="Helical" evidence="3">
    <location>
        <begin position="99"/>
        <end position="118"/>
    </location>
</feature>
<dbReference type="EMBL" id="CADCTS010000078">
    <property type="protein sequence ID" value="CAA9291128.1"/>
    <property type="molecule type" value="Genomic_DNA"/>
</dbReference>
<evidence type="ECO:0000256" key="3">
    <source>
        <dbReference type="SAM" id="Phobius"/>
    </source>
</evidence>
<dbReference type="InterPro" id="IPR027383">
    <property type="entry name" value="Znf_put"/>
</dbReference>
<keyword evidence="2" id="KW-0804">Transcription</keyword>
<keyword evidence="3" id="KW-0472">Membrane</keyword>
<keyword evidence="3" id="KW-1133">Transmembrane helix</keyword>